<dbReference type="InterPro" id="IPR006029">
    <property type="entry name" value="Neurotrans-gated_channel_TM"/>
</dbReference>
<evidence type="ECO:0000313" key="10">
    <source>
        <dbReference type="EMBL" id="KAJ7418667.1"/>
    </source>
</evidence>
<keyword evidence="3" id="KW-0770">Synapse</keyword>
<keyword evidence="6" id="KW-0407">Ion channel</keyword>
<feature type="transmembrane region" description="Helical" evidence="6">
    <location>
        <begin position="300"/>
        <end position="322"/>
    </location>
</feature>
<comment type="similarity">
    <text evidence="6">Belongs to the ligand-gated ion channel (TC 1.A.9) family.</text>
</comment>
<evidence type="ECO:0000256" key="5">
    <source>
        <dbReference type="ARBA" id="ARBA00034099"/>
    </source>
</evidence>
<keyword evidence="2 6" id="KW-1133">Transmembrane helix</keyword>
<dbReference type="Proteomes" id="UP001145742">
    <property type="component" value="Unassembled WGS sequence"/>
</dbReference>
<feature type="domain" description="Neurotransmitter-gated ion-channel transmembrane" evidence="9">
    <location>
        <begin position="275"/>
        <end position="390"/>
    </location>
</feature>
<dbReference type="InterPro" id="IPR036719">
    <property type="entry name" value="Neuro-gated_channel_TM_sf"/>
</dbReference>
<feature type="compositionally biased region" description="Basic and acidic residues" evidence="7">
    <location>
        <begin position="14"/>
        <end position="23"/>
    </location>
</feature>
<gene>
    <name evidence="10" type="primary">CHRNA5</name>
    <name evidence="10" type="ORF">WISP_58005</name>
</gene>
<comment type="caution">
    <text evidence="10">The sequence shown here is derived from an EMBL/GenBank/DDBJ whole genome shotgun (WGS) entry which is preliminary data.</text>
</comment>
<dbReference type="SUPFAM" id="SSF90112">
    <property type="entry name" value="Neurotransmitter-gated ion-channel transmembrane pore"/>
    <property type="match status" value="1"/>
</dbReference>
<evidence type="ECO:0000313" key="11">
    <source>
        <dbReference type="Proteomes" id="UP001145742"/>
    </source>
</evidence>
<evidence type="ECO:0000256" key="3">
    <source>
        <dbReference type="ARBA" id="ARBA00023018"/>
    </source>
</evidence>
<comment type="subcellular location">
    <subcellularLocation>
        <location evidence="5">Synaptic cell membrane</location>
        <topology evidence="5">Multi-pass membrane protein</topology>
    </subcellularLocation>
</comment>
<dbReference type="CDD" id="cd19064">
    <property type="entry name" value="LGIC_TM_nAChR"/>
    <property type="match status" value="1"/>
</dbReference>
<keyword evidence="1 6" id="KW-0812">Transmembrane</keyword>
<dbReference type="InterPro" id="IPR018000">
    <property type="entry name" value="Neurotransmitter_ion_chnl_CS"/>
</dbReference>
<feature type="domain" description="Neurotransmitter-gated ion-channel ligand-binding" evidence="8">
    <location>
        <begin position="80"/>
        <end position="267"/>
    </location>
</feature>
<proteinExistence type="inferred from homology"/>
<dbReference type="InterPro" id="IPR006201">
    <property type="entry name" value="Neur_channel"/>
</dbReference>
<dbReference type="PRINTS" id="PR00252">
    <property type="entry name" value="NRIONCHANNEL"/>
</dbReference>
<name>A0ABQ9DEB1_9PASS</name>
<keyword evidence="10" id="KW-0675">Receptor</keyword>
<reference evidence="10" key="1">
    <citation type="submission" date="2019-10" db="EMBL/GenBank/DDBJ databases">
        <authorList>
            <person name="Soares A.E.R."/>
            <person name="Aleixo A."/>
            <person name="Schneider P."/>
            <person name="Miyaki C.Y."/>
            <person name="Schneider M.P."/>
            <person name="Mello C."/>
            <person name="Vasconcelos A.T.R."/>
        </authorList>
    </citation>
    <scope>NUCLEOTIDE SEQUENCE</scope>
    <source>
        <tissue evidence="10">Muscle</tissue>
    </source>
</reference>
<accession>A0ABQ9DEB1</accession>
<feature type="domain" description="Neurotransmitter-gated ion-channel transmembrane" evidence="9">
    <location>
        <begin position="395"/>
        <end position="465"/>
    </location>
</feature>
<keyword evidence="6" id="KW-0406">Ion transport</keyword>
<dbReference type="Pfam" id="PF02931">
    <property type="entry name" value="Neur_chan_LBD"/>
    <property type="match status" value="1"/>
</dbReference>
<dbReference type="EMBL" id="WHWB01033608">
    <property type="protein sequence ID" value="KAJ7418667.1"/>
    <property type="molecule type" value="Genomic_DNA"/>
</dbReference>
<dbReference type="InterPro" id="IPR006202">
    <property type="entry name" value="Neur_chan_lig-bd"/>
</dbReference>
<evidence type="ECO:0000256" key="1">
    <source>
        <dbReference type="ARBA" id="ARBA00022692"/>
    </source>
</evidence>
<keyword evidence="4 6" id="KW-0472">Membrane</keyword>
<sequence length="486" mass="55110">MAEAGPAGAGRASRGSERSEERNGTYGERGLTGSNQGSPVLTKRKVNPLKPQMLICPQQDPFSILLVYGVSEPSFIAKSEDRLFKHLFEDYQRWVRPVERLNDTIKIKFGLAISQLVDVEWIDVKLRWNPEDYAGITSIRVPSDSIWIPDIVLYDNADGHFEGTSTKTVVKYDGTIAWTPPANYKSSCTIDVTFFPFDLQNCSMKFGSWTYDGSQVDLIIEDYDVDKRDFFDNGEWEIVTATGSKGNRTDGCCWYPFVTYSFIIRRLPLFYTLFLIIPCIGLSFLTVLVFYLPSNEGEKISLCTSVLVSLTVFLLVIEEIIPSSSKVIPLIGEYLVFTMIFVTLSIVITVFAINIHHRSSSTHNAMAPWVRRIFLHKLPKLLCMRSHVDRYFTQKEEAANLSGSESSRNTLEAALDSIRYITRHVMKENEVREVVEDWKYIAQVLDRMFLWAFLLVSIVGSLVLFIPVIHKWASIIVPAQIGSTNA</sequence>
<dbReference type="PANTHER" id="PTHR18945">
    <property type="entry name" value="NEUROTRANSMITTER GATED ION CHANNEL"/>
    <property type="match status" value="1"/>
</dbReference>
<dbReference type="InterPro" id="IPR038050">
    <property type="entry name" value="Neuro_actylchol_rec"/>
</dbReference>
<keyword evidence="6" id="KW-0813">Transport</keyword>
<feature type="transmembrane region" description="Helical" evidence="6">
    <location>
        <begin position="334"/>
        <end position="353"/>
    </location>
</feature>
<evidence type="ECO:0000259" key="9">
    <source>
        <dbReference type="Pfam" id="PF02932"/>
    </source>
</evidence>
<feature type="transmembrane region" description="Helical" evidence="6">
    <location>
        <begin position="269"/>
        <end position="293"/>
    </location>
</feature>
<evidence type="ECO:0000256" key="7">
    <source>
        <dbReference type="SAM" id="MobiDB-lite"/>
    </source>
</evidence>
<feature type="region of interest" description="Disordered" evidence="7">
    <location>
        <begin position="1"/>
        <end position="42"/>
    </location>
</feature>
<dbReference type="SUPFAM" id="SSF63712">
    <property type="entry name" value="Nicotinic receptor ligand binding domain-like"/>
    <property type="match status" value="1"/>
</dbReference>
<evidence type="ECO:0000256" key="6">
    <source>
        <dbReference type="RuleBase" id="RU000687"/>
    </source>
</evidence>
<dbReference type="Pfam" id="PF02932">
    <property type="entry name" value="Neur_chan_memb"/>
    <property type="match status" value="2"/>
</dbReference>
<dbReference type="Gene3D" id="2.70.170.10">
    <property type="entry name" value="Neurotransmitter-gated ion-channel ligand-binding domain"/>
    <property type="match status" value="1"/>
</dbReference>
<feature type="compositionally biased region" description="Low complexity" evidence="7">
    <location>
        <begin position="1"/>
        <end position="13"/>
    </location>
</feature>
<feature type="transmembrane region" description="Helical" evidence="6">
    <location>
        <begin position="448"/>
        <end position="469"/>
    </location>
</feature>
<dbReference type="NCBIfam" id="TIGR00860">
    <property type="entry name" value="LIC"/>
    <property type="match status" value="1"/>
</dbReference>
<dbReference type="InterPro" id="IPR036734">
    <property type="entry name" value="Neur_chan_lig-bd_sf"/>
</dbReference>
<keyword evidence="11" id="KW-1185">Reference proteome</keyword>
<evidence type="ECO:0000256" key="4">
    <source>
        <dbReference type="ARBA" id="ARBA00023136"/>
    </source>
</evidence>
<evidence type="ECO:0000256" key="2">
    <source>
        <dbReference type="ARBA" id="ARBA00022989"/>
    </source>
</evidence>
<protein>
    <submittedName>
        <fullName evidence="10">Neuronal acetylcholine receptor subunit alpha-5</fullName>
    </submittedName>
</protein>
<evidence type="ECO:0000259" key="8">
    <source>
        <dbReference type="Pfam" id="PF02931"/>
    </source>
</evidence>
<dbReference type="Gene3D" id="1.20.58.390">
    <property type="entry name" value="Neurotransmitter-gated ion-channel transmembrane domain"/>
    <property type="match status" value="2"/>
</dbReference>
<dbReference type="PROSITE" id="PS00236">
    <property type="entry name" value="NEUROTR_ION_CHANNEL"/>
    <property type="match status" value="1"/>
</dbReference>
<organism evidence="10 11">
    <name type="scientific">Willisornis vidua</name>
    <name type="common">Xingu scale-backed antbird</name>
    <dbReference type="NCBI Taxonomy" id="1566151"/>
    <lineage>
        <taxon>Eukaryota</taxon>
        <taxon>Metazoa</taxon>
        <taxon>Chordata</taxon>
        <taxon>Craniata</taxon>
        <taxon>Vertebrata</taxon>
        <taxon>Euteleostomi</taxon>
        <taxon>Archelosauria</taxon>
        <taxon>Archosauria</taxon>
        <taxon>Dinosauria</taxon>
        <taxon>Saurischia</taxon>
        <taxon>Theropoda</taxon>
        <taxon>Coelurosauria</taxon>
        <taxon>Aves</taxon>
        <taxon>Neognathae</taxon>
        <taxon>Neoaves</taxon>
        <taxon>Telluraves</taxon>
        <taxon>Australaves</taxon>
        <taxon>Passeriformes</taxon>
        <taxon>Thamnophilidae</taxon>
        <taxon>Willisornis</taxon>
    </lineage>
</organism>